<protein>
    <submittedName>
        <fullName evidence="1">Uncharacterized protein</fullName>
    </submittedName>
</protein>
<dbReference type="RefSeq" id="WP_115084136.1">
    <property type="nucleotide sequence ID" value="NZ_CAUSOK010000007.1"/>
</dbReference>
<name>A0A379GA37_9BACT</name>
<proteinExistence type="predicted"/>
<accession>A0A379GA37</accession>
<organism evidence="1 2">
    <name type="scientific">Prevotella pallens</name>
    <dbReference type="NCBI Taxonomy" id="60133"/>
    <lineage>
        <taxon>Bacteria</taxon>
        <taxon>Pseudomonadati</taxon>
        <taxon>Bacteroidota</taxon>
        <taxon>Bacteroidia</taxon>
        <taxon>Bacteroidales</taxon>
        <taxon>Prevotellaceae</taxon>
        <taxon>Prevotella</taxon>
    </lineage>
</organism>
<dbReference type="EMBL" id="UGTP01000003">
    <property type="protein sequence ID" value="SUC37762.1"/>
    <property type="molecule type" value="Genomic_DNA"/>
</dbReference>
<evidence type="ECO:0000313" key="1">
    <source>
        <dbReference type="EMBL" id="SUC37762.1"/>
    </source>
</evidence>
<sequence length="67" mass="7733">MVYICNDLTSVSQKKGVYMKSLNHSELYNDSTTEKKVYNKKENVNNLQGKKVETTDKKPLGGEIWYT</sequence>
<gene>
    <name evidence="1" type="ORF">NCTC13043_02258</name>
</gene>
<evidence type="ECO:0000313" key="2">
    <source>
        <dbReference type="Proteomes" id="UP000254235"/>
    </source>
</evidence>
<dbReference type="Proteomes" id="UP000254235">
    <property type="component" value="Unassembled WGS sequence"/>
</dbReference>
<reference evidence="1 2" key="1">
    <citation type="submission" date="2018-06" db="EMBL/GenBank/DDBJ databases">
        <authorList>
            <consortium name="Pathogen Informatics"/>
            <person name="Doyle S."/>
        </authorList>
    </citation>
    <scope>NUCLEOTIDE SEQUENCE [LARGE SCALE GENOMIC DNA]</scope>
    <source>
        <strain evidence="1 2">NCTC13043</strain>
    </source>
</reference>
<dbReference type="AlphaFoldDB" id="A0A379GA37"/>